<comment type="caution">
    <text evidence="7">The sequence shown here is derived from an EMBL/GenBank/DDBJ whole genome shotgun (WGS) entry which is preliminary data.</text>
</comment>
<feature type="transmembrane region" description="Helical" evidence="6">
    <location>
        <begin position="121"/>
        <end position="137"/>
    </location>
</feature>
<gene>
    <name evidence="7" type="ORF">HQ43_01970</name>
</gene>
<evidence type="ECO:0000256" key="6">
    <source>
        <dbReference type="SAM" id="Phobius"/>
    </source>
</evidence>
<feature type="transmembrane region" description="Helical" evidence="6">
    <location>
        <begin position="454"/>
        <end position="475"/>
    </location>
</feature>
<keyword evidence="8" id="KW-1185">Reference proteome</keyword>
<dbReference type="Proteomes" id="UP000030101">
    <property type="component" value="Unassembled WGS sequence"/>
</dbReference>
<comment type="subcellular location">
    <subcellularLocation>
        <location evidence="1">Cell membrane</location>
        <topology evidence="1">Multi-pass membrane protein</topology>
    </subcellularLocation>
</comment>
<organism evidence="7 8">
    <name type="scientific">Porphyromonas canoris</name>
    <dbReference type="NCBI Taxonomy" id="36875"/>
    <lineage>
        <taxon>Bacteria</taxon>
        <taxon>Pseudomonadati</taxon>
        <taxon>Bacteroidota</taxon>
        <taxon>Bacteroidia</taxon>
        <taxon>Bacteroidales</taxon>
        <taxon>Porphyromonadaceae</taxon>
        <taxon>Porphyromonas</taxon>
    </lineage>
</organism>
<dbReference type="PANTHER" id="PTHR30250:SF11">
    <property type="entry name" value="O-ANTIGEN TRANSPORTER-RELATED"/>
    <property type="match status" value="1"/>
</dbReference>
<keyword evidence="3 6" id="KW-0812">Transmembrane</keyword>
<dbReference type="InterPro" id="IPR050833">
    <property type="entry name" value="Poly_Biosynth_Transport"/>
</dbReference>
<dbReference type="EMBL" id="JQZV01000003">
    <property type="protein sequence ID" value="KGN93423.1"/>
    <property type="molecule type" value="Genomic_DNA"/>
</dbReference>
<evidence type="ECO:0008006" key="9">
    <source>
        <dbReference type="Google" id="ProtNLM"/>
    </source>
</evidence>
<feature type="transmembrane region" description="Helical" evidence="6">
    <location>
        <begin position="157"/>
        <end position="173"/>
    </location>
</feature>
<feature type="transmembrane region" description="Helical" evidence="6">
    <location>
        <begin position="429"/>
        <end position="448"/>
    </location>
</feature>
<name>A0ABR4XPC2_9PORP</name>
<feature type="transmembrane region" description="Helical" evidence="6">
    <location>
        <begin position="366"/>
        <end position="383"/>
    </location>
</feature>
<accession>A0ABR4XPC2</accession>
<sequence length="498" mass="56800">MGVILKQSLRGTVVTYLGAFIGFLTTFFITVTYLTAEEIGLTRVLFEAALLLSTFAILGVHTSSIRYYPYFKREDGQERGFLSLMLLFPLLGVVLFGLLYILLEVPISSYFSKNSSLFVQYYYMVLPLMLFLLYQNLLEVYSSIKQKIVVPRFHKEVTQRLLLIGVYVGYATFNLTLDAFIWIFVGSYGLVALLQFGYVSRLSPYALKERIEFPKEQKRDFLNYTLLVVLSALGGSIFSRLDIFMVSAKMGLNYAGIYTIAFFIVAIIEIPSRSLLAITAPIASEALKNKDTLKLQDLYKKVALYQLFVGGFIFLLIWVNIDFIFTIIPNSQIYSQGKWVVFYLGLSKLVEITFNFGNSVIRYSRYYYYTILITFLLTILTILTNNYFIPLLGMTGASIATLITCFISYTISQFIIKIKLGVSPFSGRFALLFVIIGILLVSHSLWKMEAIGGNIWFDAIVKSFIFVAVPVAMVLRLKMLPELSQYISNLYKNFRKRV</sequence>
<keyword evidence="4 6" id="KW-1133">Transmembrane helix</keyword>
<protein>
    <recommendedName>
        <fullName evidence="9">Membrane protein involved in the export of O-antigen and teichoic acid</fullName>
    </recommendedName>
</protein>
<feature type="transmembrane region" description="Helical" evidence="6">
    <location>
        <begin position="389"/>
        <end position="409"/>
    </location>
</feature>
<dbReference type="RefSeq" id="WP_036788899.1">
    <property type="nucleotide sequence ID" value="NZ_JQZV01000003.1"/>
</dbReference>
<evidence type="ECO:0000256" key="2">
    <source>
        <dbReference type="ARBA" id="ARBA00022475"/>
    </source>
</evidence>
<feature type="transmembrane region" description="Helical" evidence="6">
    <location>
        <begin position="179"/>
        <end position="200"/>
    </location>
</feature>
<proteinExistence type="predicted"/>
<feature type="transmembrane region" description="Helical" evidence="6">
    <location>
        <begin position="80"/>
        <end position="101"/>
    </location>
</feature>
<feature type="transmembrane region" description="Helical" evidence="6">
    <location>
        <begin position="340"/>
        <end position="357"/>
    </location>
</feature>
<reference evidence="7 8" key="1">
    <citation type="submission" date="2014-08" db="EMBL/GenBank/DDBJ databases">
        <title>Porphyromonas canoris strain:OH2762 Genome sequencing.</title>
        <authorList>
            <person name="Wallis C."/>
            <person name="Deusch O."/>
            <person name="O'Flynn C."/>
            <person name="Davis I."/>
            <person name="Jospin G."/>
            <person name="Darling A.E."/>
            <person name="Coil D.A."/>
            <person name="Alexiev A."/>
            <person name="Horsfall A."/>
            <person name="Kirkwood N."/>
            <person name="Harris S."/>
            <person name="Eisen J.A."/>
        </authorList>
    </citation>
    <scope>NUCLEOTIDE SEQUENCE [LARGE SCALE GENOMIC DNA]</scope>
    <source>
        <strain evidence="8">COT-108 OH2762</strain>
    </source>
</reference>
<dbReference type="PANTHER" id="PTHR30250">
    <property type="entry name" value="PST FAMILY PREDICTED COLANIC ACID TRANSPORTER"/>
    <property type="match status" value="1"/>
</dbReference>
<feature type="transmembrane region" description="Helical" evidence="6">
    <location>
        <begin position="221"/>
        <end position="239"/>
    </location>
</feature>
<feature type="transmembrane region" description="Helical" evidence="6">
    <location>
        <begin position="251"/>
        <end position="268"/>
    </location>
</feature>
<evidence type="ECO:0000313" key="7">
    <source>
        <dbReference type="EMBL" id="KGN93423.1"/>
    </source>
</evidence>
<keyword evidence="5 6" id="KW-0472">Membrane</keyword>
<evidence type="ECO:0000256" key="1">
    <source>
        <dbReference type="ARBA" id="ARBA00004651"/>
    </source>
</evidence>
<evidence type="ECO:0000256" key="5">
    <source>
        <dbReference type="ARBA" id="ARBA00023136"/>
    </source>
</evidence>
<keyword evidence="2" id="KW-1003">Cell membrane</keyword>
<feature type="transmembrane region" description="Helical" evidence="6">
    <location>
        <begin position="48"/>
        <end position="68"/>
    </location>
</feature>
<evidence type="ECO:0000256" key="3">
    <source>
        <dbReference type="ARBA" id="ARBA00022692"/>
    </source>
</evidence>
<feature type="transmembrane region" description="Helical" evidence="6">
    <location>
        <begin position="12"/>
        <end position="36"/>
    </location>
</feature>
<evidence type="ECO:0000256" key="4">
    <source>
        <dbReference type="ARBA" id="ARBA00022989"/>
    </source>
</evidence>
<feature type="transmembrane region" description="Helical" evidence="6">
    <location>
        <begin position="302"/>
        <end position="328"/>
    </location>
</feature>
<evidence type="ECO:0000313" key="8">
    <source>
        <dbReference type="Proteomes" id="UP000030101"/>
    </source>
</evidence>